<accession>A0A9D1TNB9</accession>
<dbReference type="AlphaFoldDB" id="A0A9D1TNB9"/>
<evidence type="ECO:0000313" key="3">
    <source>
        <dbReference type="Proteomes" id="UP000823936"/>
    </source>
</evidence>
<organism evidence="2 3">
    <name type="scientific">Candidatus Ornithospirochaeta avicola</name>
    <dbReference type="NCBI Taxonomy" id="2840896"/>
    <lineage>
        <taxon>Bacteria</taxon>
        <taxon>Pseudomonadati</taxon>
        <taxon>Spirochaetota</taxon>
        <taxon>Spirochaetia</taxon>
        <taxon>Spirochaetales</taxon>
        <taxon>Spirochaetaceae</taxon>
        <taxon>Spirochaetaceae incertae sedis</taxon>
        <taxon>Candidatus Ornithospirochaeta</taxon>
    </lineage>
</organism>
<dbReference type="Pfam" id="PF12669">
    <property type="entry name" value="FeoB_associated"/>
    <property type="match status" value="1"/>
</dbReference>
<evidence type="ECO:0000313" key="2">
    <source>
        <dbReference type="EMBL" id="HIV99148.1"/>
    </source>
</evidence>
<sequence>MADIILFIIILVLVLLALFKILRAKKRGKCISCPYSSSCQKTGTKGENKCRKQLSGNISKES</sequence>
<reference evidence="2" key="2">
    <citation type="submission" date="2021-04" db="EMBL/GenBank/DDBJ databases">
        <authorList>
            <person name="Gilroy R."/>
        </authorList>
    </citation>
    <scope>NUCLEOTIDE SEQUENCE</scope>
    <source>
        <strain evidence="2">Gambia11-129</strain>
    </source>
</reference>
<dbReference type="EMBL" id="DXHU01000020">
    <property type="protein sequence ID" value="HIV99148.1"/>
    <property type="molecule type" value="Genomic_DNA"/>
</dbReference>
<proteinExistence type="predicted"/>
<reference evidence="2" key="1">
    <citation type="journal article" date="2021" name="PeerJ">
        <title>Extensive microbial diversity within the chicken gut microbiome revealed by metagenomics and culture.</title>
        <authorList>
            <person name="Gilroy R."/>
            <person name="Ravi A."/>
            <person name="Getino M."/>
            <person name="Pursley I."/>
            <person name="Horton D.L."/>
            <person name="Alikhan N.F."/>
            <person name="Baker D."/>
            <person name="Gharbi K."/>
            <person name="Hall N."/>
            <person name="Watson M."/>
            <person name="Adriaenssens E.M."/>
            <person name="Foster-Nyarko E."/>
            <person name="Jarju S."/>
            <person name="Secka A."/>
            <person name="Antonio M."/>
            <person name="Oren A."/>
            <person name="Chaudhuri R.R."/>
            <person name="La Ragione R."/>
            <person name="Hildebrand F."/>
            <person name="Pallen M.J."/>
        </authorList>
    </citation>
    <scope>NUCLEOTIDE SEQUENCE</scope>
    <source>
        <strain evidence="2">Gambia11-129</strain>
    </source>
</reference>
<feature type="region of interest" description="Disordered" evidence="1">
    <location>
        <begin position="37"/>
        <end position="62"/>
    </location>
</feature>
<protein>
    <submittedName>
        <fullName evidence="2">FeoB-associated Cys-rich membrane protein</fullName>
    </submittedName>
</protein>
<dbReference type="Proteomes" id="UP000823936">
    <property type="component" value="Unassembled WGS sequence"/>
</dbReference>
<name>A0A9D1TNB9_9SPIO</name>
<comment type="caution">
    <text evidence="2">The sequence shown here is derived from an EMBL/GenBank/DDBJ whole genome shotgun (WGS) entry which is preliminary data.</text>
</comment>
<gene>
    <name evidence="2" type="ORF">IAB12_05175</name>
</gene>
<evidence type="ECO:0000256" key="1">
    <source>
        <dbReference type="SAM" id="MobiDB-lite"/>
    </source>
</evidence>